<evidence type="ECO:0000256" key="5">
    <source>
        <dbReference type="SAM" id="SignalP"/>
    </source>
</evidence>
<gene>
    <name evidence="7" type="ORF">KY290_018019</name>
</gene>
<protein>
    <recommendedName>
        <fullName evidence="6">SWIM-type domain-containing protein</fullName>
    </recommendedName>
</protein>
<evidence type="ECO:0000313" key="7">
    <source>
        <dbReference type="EMBL" id="KAH0761946.1"/>
    </source>
</evidence>
<feature type="chain" id="PRO_5046538018" description="SWIM-type domain-containing protein" evidence="5">
    <location>
        <begin position="22"/>
        <end position="628"/>
    </location>
</feature>
<dbReference type="PANTHER" id="PTHR31973:SF189">
    <property type="entry name" value="TRANSPOSASE, MUDR, PLANT, MULE TRANSPOSASE DOMAIN PROTEIN-RELATED"/>
    <property type="match status" value="1"/>
</dbReference>
<proteinExistence type="predicted"/>
<dbReference type="SMART" id="SM00575">
    <property type="entry name" value="ZnF_PMZ"/>
    <property type="match status" value="1"/>
</dbReference>
<keyword evidence="3" id="KW-0862">Zinc</keyword>
<evidence type="ECO:0000313" key="8">
    <source>
        <dbReference type="Proteomes" id="UP000826656"/>
    </source>
</evidence>
<dbReference type="InterPro" id="IPR004332">
    <property type="entry name" value="Transposase_MuDR"/>
</dbReference>
<evidence type="ECO:0000256" key="4">
    <source>
        <dbReference type="PROSITE-ProRule" id="PRU00325"/>
    </source>
</evidence>
<comment type="caution">
    <text evidence="7">The sequence shown here is derived from an EMBL/GenBank/DDBJ whole genome shotgun (WGS) entry which is preliminary data.</text>
</comment>
<feature type="domain" description="SWIM-type" evidence="6">
    <location>
        <begin position="558"/>
        <end position="590"/>
    </location>
</feature>
<evidence type="ECO:0000259" key="6">
    <source>
        <dbReference type="PROSITE" id="PS50966"/>
    </source>
</evidence>
<dbReference type="InterPro" id="IPR007527">
    <property type="entry name" value="Znf_SWIM"/>
</dbReference>
<evidence type="ECO:0000256" key="2">
    <source>
        <dbReference type="ARBA" id="ARBA00022771"/>
    </source>
</evidence>
<reference evidence="7 8" key="1">
    <citation type="journal article" date="2021" name="bioRxiv">
        <title>Chromosome-scale and haplotype-resolved genome assembly of a tetraploid potato cultivar.</title>
        <authorList>
            <person name="Sun H."/>
            <person name="Jiao W.-B."/>
            <person name="Krause K."/>
            <person name="Campoy J.A."/>
            <person name="Goel M."/>
            <person name="Folz-Donahue K."/>
            <person name="Kukat C."/>
            <person name="Huettel B."/>
            <person name="Schneeberger K."/>
        </authorList>
    </citation>
    <scope>NUCLEOTIDE SEQUENCE [LARGE SCALE GENOMIC DNA]</scope>
    <source>
        <strain evidence="7">SolTubOtavaFocal</strain>
        <tissue evidence="7">Leaves</tissue>
    </source>
</reference>
<dbReference type="Pfam" id="PF04434">
    <property type="entry name" value="SWIM"/>
    <property type="match status" value="1"/>
</dbReference>
<accession>A0ABQ7VEQ1</accession>
<sequence>MGPSLFVFLGLNLMMIDKVDLIFHYGGTWVISPELLYNQNSVHVLSGYEANNVRFADVCEEFTKNLGFTKVNQLLVTGPSGRYYLVTDDDGMRTLQYLFSKKFRVINFFAVNSFDLSIFAQNITYHTETYTMDVDVASDQESSSSEFDESDSNDYNEEELEVFSQEKRRGVTDTLENYKVLEKGETFKDIPEARRVINFYVMANRYGLRVKKTDTTRAGYKCVEGCPFTVLVSKDKKSSTCSIKTLNSVHTCDSTYKNPRANANTLAHLFKRKVQYNPQFKLKDMREELETIFNMNVSTSKVKRAKRLALENLEGSFLDDYNKLEAYGQELRTSNPESDVVINISKEALLQGKKKFLRMYICFKALKDEWKSGLRPLIGLDGLIDAKKSVFPEAKYKYCVRHIEANWCKRWRSGQAKKLMWWCAWATYVEDFEDQLRKLGDIDEEAAKDLLKYKPQTWCRAYFDTQCKNIMVDNNFTESFNAWILEARHMPIIKMLEEIRLKVMRRLVSNEAKVRSWKGDFSPPCMKLYNVYRAIAHGCKVEFNGDFGYEGTEGDDRHTINLKDKRCTCRAWDLSGIPCPHAIKAMLYDKVEPGTQIHWYYCKEAYLLTYKNKIQPIMGVKFWKVDPA</sequence>
<dbReference type="InterPro" id="IPR006564">
    <property type="entry name" value="Znf_PMZ"/>
</dbReference>
<evidence type="ECO:0000256" key="1">
    <source>
        <dbReference type="ARBA" id="ARBA00022723"/>
    </source>
</evidence>
<feature type="signal peptide" evidence="5">
    <location>
        <begin position="1"/>
        <end position="21"/>
    </location>
</feature>
<keyword evidence="1" id="KW-0479">Metal-binding</keyword>
<dbReference type="Pfam" id="PF03108">
    <property type="entry name" value="DBD_Tnp_Mut"/>
    <property type="match status" value="1"/>
</dbReference>
<keyword evidence="2 4" id="KW-0863">Zinc-finger</keyword>
<keyword evidence="5" id="KW-0732">Signal</keyword>
<dbReference type="PROSITE" id="PS50966">
    <property type="entry name" value="ZF_SWIM"/>
    <property type="match status" value="1"/>
</dbReference>
<dbReference type="Proteomes" id="UP000826656">
    <property type="component" value="Unassembled WGS sequence"/>
</dbReference>
<dbReference type="PANTHER" id="PTHR31973">
    <property type="entry name" value="POLYPROTEIN, PUTATIVE-RELATED"/>
    <property type="match status" value="1"/>
</dbReference>
<keyword evidence="8" id="KW-1185">Reference proteome</keyword>
<evidence type="ECO:0000256" key="3">
    <source>
        <dbReference type="ARBA" id="ARBA00022833"/>
    </source>
</evidence>
<name>A0ABQ7VEQ1_SOLTU</name>
<dbReference type="EMBL" id="JAIVGD010000013">
    <property type="protein sequence ID" value="KAH0761946.1"/>
    <property type="molecule type" value="Genomic_DNA"/>
</dbReference>
<organism evidence="7 8">
    <name type="scientific">Solanum tuberosum</name>
    <name type="common">Potato</name>
    <dbReference type="NCBI Taxonomy" id="4113"/>
    <lineage>
        <taxon>Eukaryota</taxon>
        <taxon>Viridiplantae</taxon>
        <taxon>Streptophyta</taxon>
        <taxon>Embryophyta</taxon>
        <taxon>Tracheophyta</taxon>
        <taxon>Spermatophyta</taxon>
        <taxon>Magnoliopsida</taxon>
        <taxon>eudicotyledons</taxon>
        <taxon>Gunneridae</taxon>
        <taxon>Pentapetalae</taxon>
        <taxon>asterids</taxon>
        <taxon>lamiids</taxon>
        <taxon>Solanales</taxon>
        <taxon>Solanaceae</taxon>
        <taxon>Solanoideae</taxon>
        <taxon>Solaneae</taxon>
        <taxon>Solanum</taxon>
    </lineage>
</organism>